<gene>
    <name evidence="2" type="ORF">FYJ25_07670</name>
</gene>
<feature type="transmembrane region" description="Helical" evidence="1">
    <location>
        <begin position="327"/>
        <end position="346"/>
    </location>
</feature>
<reference evidence="2 3" key="1">
    <citation type="submission" date="2019-08" db="EMBL/GenBank/DDBJ databases">
        <title>In-depth cultivation of the pig gut microbiome towards novel bacterial diversity and tailored functional studies.</title>
        <authorList>
            <person name="Wylensek D."/>
            <person name="Hitch T.C.A."/>
            <person name="Clavel T."/>
        </authorList>
    </citation>
    <scope>NUCLEOTIDE SEQUENCE [LARGE SCALE GENOMIC DNA]</scope>
    <source>
        <strain evidence="2 3">BSM-383-APC-4H</strain>
    </source>
</reference>
<dbReference type="Pfam" id="PF09586">
    <property type="entry name" value="YfhO"/>
    <property type="match status" value="2"/>
</dbReference>
<protein>
    <submittedName>
        <fullName evidence="2">YfhO family protein</fullName>
    </submittedName>
</protein>
<feature type="transmembrane region" description="Helical" evidence="1">
    <location>
        <begin position="721"/>
        <end position="741"/>
    </location>
</feature>
<dbReference type="Proteomes" id="UP000433359">
    <property type="component" value="Unassembled WGS sequence"/>
</dbReference>
<comment type="caution">
    <text evidence="2">The sequence shown here is derived from an EMBL/GenBank/DDBJ whole genome shotgun (WGS) entry which is preliminary data.</text>
</comment>
<feature type="transmembrane region" description="Helical" evidence="1">
    <location>
        <begin position="220"/>
        <end position="243"/>
    </location>
</feature>
<keyword evidence="1" id="KW-1133">Transmembrane helix</keyword>
<feature type="transmembrane region" description="Helical" evidence="1">
    <location>
        <begin position="9"/>
        <end position="30"/>
    </location>
</feature>
<dbReference type="InterPro" id="IPR018580">
    <property type="entry name" value="Uncharacterised_YfhO"/>
</dbReference>
<organism evidence="2 3">
    <name type="scientific">Anaerobutyricum soehngenii</name>
    <dbReference type="NCBI Taxonomy" id="105843"/>
    <lineage>
        <taxon>Bacteria</taxon>
        <taxon>Bacillati</taxon>
        <taxon>Bacillota</taxon>
        <taxon>Clostridia</taxon>
        <taxon>Lachnospirales</taxon>
        <taxon>Lachnospiraceae</taxon>
        <taxon>Anaerobutyricum</taxon>
    </lineage>
</organism>
<feature type="transmembrane region" description="Helical" evidence="1">
    <location>
        <begin position="414"/>
        <end position="431"/>
    </location>
</feature>
<dbReference type="PANTHER" id="PTHR38454:SF1">
    <property type="entry name" value="INTEGRAL MEMBRANE PROTEIN"/>
    <property type="match status" value="1"/>
</dbReference>
<dbReference type="EMBL" id="VULP01000013">
    <property type="protein sequence ID" value="MSU82235.1"/>
    <property type="molecule type" value="Genomic_DNA"/>
</dbReference>
<dbReference type="RefSeq" id="WP_154580963.1">
    <property type="nucleotide sequence ID" value="NZ_VULP01000013.1"/>
</dbReference>
<dbReference type="AlphaFoldDB" id="A0A6N7YEW6"/>
<evidence type="ECO:0000313" key="3">
    <source>
        <dbReference type="Proteomes" id="UP000433359"/>
    </source>
</evidence>
<proteinExistence type="predicted"/>
<evidence type="ECO:0000256" key="1">
    <source>
        <dbReference type="SAM" id="Phobius"/>
    </source>
</evidence>
<feature type="transmembrane region" description="Helical" evidence="1">
    <location>
        <begin position="443"/>
        <end position="461"/>
    </location>
</feature>
<evidence type="ECO:0000313" key="2">
    <source>
        <dbReference type="EMBL" id="MSU82235.1"/>
    </source>
</evidence>
<name>A0A6N7YEW6_9FIRM</name>
<feature type="transmembrane region" description="Helical" evidence="1">
    <location>
        <begin position="152"/>
        <end position="169"/>
    </location>
</feature>
<accession>A0A6N7YEW6</accession>
<feature type="transmembrane region" description="Helical" evidence="1">
    <location>
        <begin position="99"/>
        <end position="123"/>
    </location>
</feature>
<feature type="transmembrane region" description="Helical" evidence="1">
    <location>
        <begin position="381"/>
        <end position="402"/>
    </location>
</feature>
<sequence>MKKGRKDVYLIQTLLFSLISASIIFGYFIFKSRGFFTVVDDFNFQQLPFATAVWNMIHSGDAGEWCWNIDLGSSFINTFSFYDLGSPFIWISLLAPRGVFPYLAGFLYIVKYVTAATTAYLYLRLFVDKRQWAVIGALLYAFSGYQTTNLEFFHFHDVVAIFPLLLWGLEMAMKDKKYRPVFVLTIFINCLLNYFFFVGEVIFLAIYYLVRYRKLPVRQFISGILTCILCGVLGVGMAAILFFPNILYVLGNSRGQNKLHLENLTYDSAGLLHIIKGILFPGESMREFSAVIRQRWSSTSAYLPFFGISLVIAYVRGKKKEWLSNLLWILGIISLFPLSESIFLLFSESNQRWWYMFVLVLALATTKVLENIEDYPVMKSSMLYVAMLSIFYFTIRFVKWNANGDSIVFDVKRFTLFYFIALAGPLLFCVLKKLNWNSYKNILVLTMCGCILTTALTLHFYRSACSNSVEGYKENFEAGLQLKTIDAQYRYNSVNNELMINGDAAGIGVFCTTVENSSRKFDALFGHYSSNRTQNKYDVPGLSELLAGKYEITREPGDKKILDTVVGREKTFYVTEKNACPIGFAVDFALTEEEFTAIPQEQKALTLMQAAIVDEDDFGDLNDAVIHAGEGSLDYEASVDELVAKAVANRVSEFHRDSHGFTCTASYDQNRLLYFTVPWSNGWIAKVDGFETKIINSGGMMALKIPAGEHQIVFTYHTPGFRVGSLVSAASVCIFMGFVFINKRKKRG</sequence>
<feature type="transmembrane region" description="Helical" evidence="1">
    <location>
        <begin position="130"/>
        <end position="146"/>
    </location>
</feature>
<feature type="transmembrane region" description="Helical" evidence="1">
    <location>
        <begin position="294"/>
        <end position="315"/>
    </location>
</feature>
<feature type="transmembrane region" description="Helical" evidence="1">
    <location>
        <begin position="181"/>
        <end position="208"/>
    </location>
</feature>
<keyword evidence="1" id="KW-0472">Membrane</keyword>
<keyword evidence="1" id="KW-0812">Transmembrane</keyword>
<dbReference type="PANTHER" id="PTHR38454">
    <property type="entry name" value="INTEGRAL MEMBRANE PROTEIN-RELATED"/>
    <property type="match status" value="1"/>
</dbReference>